<evidence type="ECO:0000256" key="1">
    <source>
        <dbReference type="SAM" id="MobiDB-lite"/>
    </source>
</evidence>
<organism evidence="2 3">
    <name type="scientific">Effrenium voratum</name>
    <dbReference type="NCBI Taxonomy" id="2562239"/>
    <lineage>
        <taxon>Eukaryota</taxon>
        <taxon>Sar</taxon>
        <taxon>Alveolata</taxon>
        <taxon>Dinophyceae</taxon>
        <taxon>Suessiales</taxon>
        <taxon>Symbiodiniaceae</taxon>
        <taxon>Effrenium</taxon>
    </lineage>
</organism>
<keyword evidence="3" id="KW-1185">Reference proteome</keyword>
<name>A0AA36NDV7_9DINO</name>
<feature type="region of interest" description="Disordered" evidence="1">
    <location>
        <begin position="120"/>
        <end position="148"/>
    </location>
</feature>
<gene>
    <name evidence="2" type="ORF">EVOR1521_LOCUS22356</name>
</gene>
<sequence length="304" mass="33089">MAGCFGCFAFLRPLPGPLDGPPPPPLRQVVEGFTLTNEATSMWRPPAKVETPSVPAPISAIPEPTQDLTMEVQSIDLQRLSKAMACIERYTGLREAAGTEENWASFPETPSPKKLLPKVKEASEKTMDTPSTVSPKGTASPLEKPTEAPRKTAKGILTADMFEKWSAERLPADFLDSRTARRRWDAWAEQALAKEAAQPGSVLVPHHSKATWKDYVWDLDVGDDIELEGIWIPVRPGVKLQILLGDSALGCLEYKVGQDLDAVCLGFVKAKGLRELFAPLVAQHIQTLIASGTTEAAVDVVELL</sequence>
<comment type="caution">
    <text evidence="2">The sequence shown here is derived from an EMBL/GenBank/DDBJ whole genome shotgun (WGS) entry which is preliminary data.</text>
</comment>
<evidence type="ECO:0000313" key="2">
    <source>
        <dbReference type="EMBL" id="CAJ1398603.1"/>
    </source>
</evidence>
<protein>
    <submittedName>
        <fullName evidence="2">Uncharacterized protein</fullName>
    </submittedName>
</protein>
<dbReference type="EMBL" id="CAUJNA010003305">
    <property type="protein sequence ID" value="CAJ1398603.1"/>
    <property type="molecule type" value="Genomic_DNA"/>
</dbReference>
<dbReference type="AlphaFoldDB" id="A0AA36NDV7"/>
<feature type="compositionally biased region" description="Polar residues" evidence="1">
    <location>
        <begin position="128"/>
        <end position="137"/>
    </location>
</feature>
<accession>A0AA36NDV7</accession>
<proteinExistence type="predicted"/>
<evidence type="ECO:0000313" key="3">
    <source>
        <dbReference type="Proteomes" id="UP001178507"/>
    </source>
</evidence>
<reference evidence="2" key="1">
    <citation type="submission" date="2023-08" db="EMBL/GenBank/DDBJ databases">
        <authorList>
            <person name="Chen Y."/>
            <person name="Shah S."/>
            <person name="Dougan E. K."/>
            <person name="Thang M."/>
            <person name="Chan C."/>
        </authorList>
    </citation>
    <scope>NUCLEOTIDE SEQUENCE</scope>
</reference>
<dbReference type="Proteomes" id="UP001178507">
    <property type="component" value="Unassembled WGS sequence"/>
</dbReference>